<dbReference type="Proteomes" id="UP000242474">
    <property type="component" value="Unassembled WGS sequence"/>
</dbReference>
<protein>
    <recommendedName>
        <fullName evidence="5">SGNH hydrolase</fullName>
    </recommendedName>
</protein>
<accession>A0A2G5BL43</accession>
<reference evidence="3 4" key="1">
    <citation type="journal article" date="2015" name="Genome Biol. Evol.">
        <title>Phylogenomic analyses indicate that early fungi evolved digesting cell walls of algal ancestors of land plants.</title>
        <authorList>
            <person name="Chang Y."/>
            <person name="Wang S."/>
            <person name="Sekimoto S."/>
            <person name="Aerts A.L."/>
            <person name="Choi C."/>
            <person name="Clum A."/>
            <person name="LaButti K.M."/>
            <person name="Lindquist E.A."/>
            <person name="Yee Ngan C."/>
            <person name="Ohm R.A."/>
            <person name="Salamov A.A."/>
            <person name="Grigoriev I.V."/>
            <person name="Spatafora J.W."/>
            <person name="Berbee M.L."/>
        </authorList>
    </citation>
    <scope>NUCLEOTIDE SEQUENCE [LARGE SCALE GENOMIC DNA]</scope>
    <source>
        <strain evidence="3 4">NRRL 1564</strain>
    </source>
</reference>
<evidence type="ECO:0008006" key="5">
    <source>
        <dbReference type="Google" id="ProtNLM"/>
    </source>
</evidence>
<dbReference type="STRING" id="763665.A0A2G5BL43"/>
<evidence type="ECO:0000313" key="4">
    <source>
        <dbReference type="Proteomes" id="UP000242474"/>
    </source>
</evidence>
<organism evidence="3 4">
    <name type="scientific">Coemansia reversa (strain ATCC 12441 / NRRL 1564)</name>
    <dbReference type="NCBI Taxonomy" id="763665"/>
    <lineage>
        <taxon>Eukaryota</taxon>
        <taxon>Fungi</taxon>
        <taxon>Fungi incertae sedis</taxon>
        <taxon>Zoopagomycota</taxon>
        <taxon>Kickxellomycotina</taxon>
        <taxon>Kickxellomycetes</taxon>
        <taxon>Kickxellales</taxon>
        <taxon>Kickxellaceae</taxon>
        <taxon>Coemansia</taxon>
    </lineage>
</organism>
<dbReference type="PANTHER" id="PTHR45642">
    <property type="entry name" value="GDSL ESTERASE/LIPASE EXL3"/>
    <property type="match status" value="1"/>
</dbReference>
<name>A0A2G5BL43_COERN</name>
<dbReference type="OrthoDB" id="1600564at2759"/>
<dbReference type="PANTHER" id="PTHR45642:SF139">
    <property type="entry name" value="SGNH HYDROLASE-TYPE ESTERASE DOMAIN-CONTAINING PROTEIN"/>
    <property type="match status" value="1"/>
</dbReference>
<dbReference type="Gene3D" id="3.40.50.1110">
    <property type="entry name" value="SGNH hydrolase"/>
    <property type="match status" value="1"/>
</dbReference>
<evidence type="ECO:0000256" key="2">
    <source>
        <dbReference type="SAM" id="SignalP"/>
    </source>
</evidence>
<dbReference type="InterPro" id="IPR050592">
    <property type="entry name" value="GDSL_lipolytic_enzyme"/>
</dbReference>
<feature type="signal peptide" evidence="2">
    <location>
        <begin position="1"/>
        <end position="22"/>
    </location>
</feature>
<evidence type="ECO:0000256" key="1">
    <source>
        <dbReference type="ARBA" id="ARBA00022729"/>
    </source>
</evidence>
<feature type="chain" id="PRO_5013559143" description="SGNH hydrolase" evidence="2">
    <location>
        <begin position="23"/>
        <end position="361"/>
    </location>
</feature>
<dbReference type="Pfam" id="PF00657">
    <property type="entry name" value="Lipase_GDSL"/>
    <property type="match status" value="1"/>
</dbReference>
<dbReference type="CDD" id="cd01846">
    <property type="entry name" value="fatty_acyltransferase_like"/>
    <property type="match status" value="1"/>
</dbReference>
<dbReference type="GO" id="GO:0016788">
    <property type="term" value="F:hydrolase activity, acting on ester bonds"/>
    <property type="evidence" value="ECO:0007669"/>
    <property type="project" value="InterPro"/>
</dbReference>
<proteinExistence type="predicted"/>
<dbReference type="InterPro" id="IPR001087">
    <property type="entry name" value="GDSL"/>
</dbReference>
<sequence>MQFKTKAFFACAVASIHVFVTAAPISTKPNLIIFGNSLSDNGNAAELRHTDGFWEGRWSNSYVWDEYTAKILDMKLVNRAYSGATSNNKLSPAIYGNITIPSFHDQVNTWLKTNPNPSQYNLENDVIEIEIGSNDVLYSVTGLVSGAIDISKFATRLSDSIMNDIRRLLSAGYKNIVLWNLPAIEYVPSVNSLGASSLVKPIIGIINSAIKGAINKLIDEYREETQGIHLFDLNTLIGLALLPTSLQALGITDSTGVCYVKDSKGGVIICDNPDEHFFYDSVHPASRMHYLWGIVAAILTRDPNATIDANEIIRLAKIYNIGESDRNNNIIINGNLTPSEMAVIPALSSTVPKPTATAKCR</sequence>
<dbReference type="AlphaFoldDB" id="A0A2G5BL43"/>
<evidence type="ECO:0000313" key="3">
    <source>
        <dbReference type="EMBL" id="PIA19723.1"/>
    </source>
</evidence>
<dbReference type="InterPro" id="IPR036514">
    <property type="entry name" value="SGNH_hydro_sf"/>
</dbReference>
<keyword evidence="1 2" id="KW-0732">Signal</keyword>
<gene>
    <name evidence="3" type="ORF">COEREDRAFT_5534</name>
</gene>
<keyword evidence="4" id="KW-1185">Reference proteome</keyword>
<dbReference type="EMBL" id="KZ303486">
    <property type="protein sequence ID" value="PIA19723.1"/>
    <property type="molecule type" value="Genomic_DNA"/>
</dbReference>
<dbReference type="SUPFAM" id="SSF52266">
    <property type="entry name" value="SGNH hydrolase"/>
    <property type="match status" value="1"/>
</dbReference>